<evidence type="ECO:0000313" key="3">
    <source>
        <dbReference type="EMBL" id="SFO59401.1"/>
    </source>
</evidence>
<reference evidence="3 4" key="1">
    <citation type="submission" date="2016-10" db="EMBL/GenBank/DDBJ databases">
        <authorList>
            <person name="de Groot N.N."/>
        </authorList>
    </citation>
    <scope>NUCLEOTIDE SEQUENCE [LARGE SCALE GENOMIC DNA]</scope>
    <source>
        <strain evidence="3 4">CGMCC 4.1877</strain>
    </source>
</reference>
<sequence length="180" mass="18950">MGSPRESEPGEGQTVRLDGQPGASGQGQVSIVAGYAHDEVADHALITAADLAARLGAAVHTVHTIDLIDYPVDPDSSTWEDDARATLAEERDRVDTVLTAAGVPWTYYATQGNPVALLCRLAAEHNALCSVVGTHGETPGERLTRLLRGRSVSHGLLRASDRPVLLVPPAPPTRVPRGAN</sequence>
<dbReference type="RefSeq" id="WP_093357282.1">
    <property type="nucleotide sequence ID" value="NZ_FOUY01000100.1"/>
</dbReference>
<evidence type="ECO:0000256" key="1">
    <source>
        <dbReference type="SAM" id="MobiDB-lite"/>
    </source>
</evidence>
<name>A0A1I5IH51_PSUAM</name>
<dbReference type="AlphaFoldDB" id="A0A1I5IH51"/>
<proteinExistence type="predicted"/>
<dbReference type="EMBL" id="FOUY01000100">
    <property type="protein sequence ID" value="SFO59401.1"/>
    <property type="molecule type" value="Genomic_DNA"/>
</dbReference>
<evidence type="ECO:0000313" key="4">
    <source>
        <dbReference type="Proteomes" id="UP000199614"/>
    </source>
</evidence>
<protein>
    <submittedName>
        <fullName evidence="3">Nucleotide-binding universal stress protein, UspA family</fullName>
    </submittedName>
</protein>
<dbReference type="OrthoDB" id="4462150at2"/>
<dbReference type="InterPro" id="IPR006016">
    <property type="entry name" value="UspA"/>
</dbReference>
<feature type="region of interest" description="Disordered" evidence="1">
    <location>
        <begin position="1"/>
        <end position="27"/>
    </location>
</feature>
<organism evidence="3 4">
    <name type="scientific">Pseudonocardia ammonioxydans</name>
    <dbReference type="NCBI Taxonomy" id="260086"/>
    <lineage>
        <taxon>Bacteria</taxon>
        <taxon>Bacillati</taxon>
        <taxon>Actinomycetota</taxon>
        <taxon>Actinomycetes</taxon>
        <taxon>Pseudonocardiales</taxon>
        <taxon>Pseudonocardiaceae</taxon>
        <taxon>Pseudonocardia</taxon>
    </lineage>
</organism>
<dbReference type="Proteomes" id="UP000199614">
    <property type="component" value="Unassembled WGS sequence"/>
</dbReference>
<accession>A0A1I5IH51</accession>
<evidence type="ECO:0000259" key="2">
    <source>
        <dbReference type="Pfam" id="PF00582"/>
    </source>
</evidence>
<gene>
    <name evidence="3" type="ORF">SAMN05216207_11007</name>
</gene>
<dbReference type="Gene3D" id="3.40.50.12370">
    <property type="match status" value="1"/>
</dbReference>
<dbReference type="STRING" id="260086.SAMN05216207_11007"/>
<dbReference type="Pfam" id="PF00582">
    <property type="entry name" value="Usp"/>
    <property type="match status" value="1"/>
</dbReference>
<keyword evidence="4" id="KW-1185">Reference proteome</keyword>
<feature type="domain" description="UspA" evidence="2">
    <location>
        <begin position="31"/>
        <end position="168"/>
    </location>
</feature>
<dbReference type="CDD" id="cd00293">
    <property type="entry name" value="USP-like"/>
    <property type="match status" value="1"/>
</dbReference>
<dbReference type="SUPFAM" id="SSF52402">
    <property type="entry name" value="Adenine nucleotide alpha hydrolases-like"/>
    <property type="match status" value="1"/>
</dbReference>